<dbReference type="GeneID" id="19109641"/>
<gene>
    <name evidence="1" type="ORF">BAUCODRAFT_201611</name>
</gene>
<dbReference type="EMBL" id="KB445550">
    <property type="protein sequence ID" value="EMD01194.1"/>
    <property type="molecule type" value="Genomic_DNA"/>
</dbReference>
<sequence length="90" mass="9830">MTIDVRHGYPIHLQSGGCISAQGRCRAQRYITTGTAEQPSETRSGSIPVHCTFSHSLILTAPSRVPFATGVCTPLFSLGFYTTPVCNRMW</sequence>
<proteinExistence type="predicted"/>
<organism evidence="1 2">
    <name type="scientific">Baudoinia panamericana (strain UAMH 10762)</name>
    <name type="common">Angels' share fungus</name>
    <name type="synonym">Baudoinia compniacensis (strain UAMH 10762)</name>
    <dbReference type="NCBI Taxonomy" id="717646"/>
    <lineage>
        <taxon>Eukaryota</taxon>
        <taxon>Fungi</taxon>
        <taxon>Dikarya</taxon>
        <taxon>Ascomycota</taxon>
        <taxon>Pezizomycotina</taxon>
        <taxon>Dothideomycetes</taxon>
        <taxon>Dothideomycetidae</taxon>
        <taxon>Mycosphaerellales</taxon>
        <taxon>Teratosphaeriaceae</taxon>
        <taxon>Baudoinia</taxon>
    </lineage>
</organism>
<name>M2NAE3_BAUPA</name>
<dbReference type="AlphaFoldDB" id="M2NAE3"/>
<dbReference type="KEGG" id="bcom:BAUCODRAFT_201611"/>
<protein>
    <submittedName>
        <fullName evidence="1">Uncharacterized protein</fullName>
    </submittedName>
</protein>
<reference evidence="1 2" key="1">
    <citation type="journal article" date="2012" name="PLoS Pathog.">
        <title>Diverse lifestyles and strategies of plant pathogenesis encoded in the genomes of eighteen Dothideomycetes fungi.</title>
        <authorList>
            <person name="Ohm R.A."/>
            <person name="Feau N."/>
            <person name="Henrissat B."/>
            <person name="Schoch C.L."/>
            <person name="Horwitz B.A."/>
            <person name="Barry K.W."/>
            <person name="Condon B.J."/>
            <person name="Copeland A.C."/>
            <person name="Dhillon B."/>
            <person name="Glaser F."/>
            <person name="Hesse C.N."/>
            <person name="Kosti I."/>
            <person name="LaButti K."/>
            <person name="Lindquist E.A."/>
            <person name="Lucas S."/>
            <person name="Salamov A.A."/>
            <person name="Bradshaw R.E."/>
            <person name="Ciuffetti L."/>
            <person name="Hamelin R.C."/>
            <person name="Kema G.H.J."/>
            <person name="Lawrence C."/>
            <person name="Scott J.A."/>
            <person name="Spatafora J.W."/>
            <person name="Turgeon B.G."/>
            <person name="de Wit P.J.G.M."/>
            <person name="Zhong S."/>
            <person name="Goodwin S.B."/>
            <person name="Grigoriev I.V."/>
        </authorList>
    </citation>
    <scope>NUCLEOTIDE SEQUENCE [LARGE SCALE GENOMIC DNA]</scope>
    <source>
        <strain evidence="1 2">UAMH 10762</strain>
    </source>
</reference>
<dbReference type="HOGENOM" id="CLU_2440487_0_0_1"/>
<evidence type="ECO:0000313" key="1">
    <source>
        <dbReference type="EMBL" id="EMD01194.1"/>
    </source>
</evidence>
<dbReference type="RefSeq" id="XP_007672378.1">
    <property type="nucleotide sequence ID" value="XM_007674188.1"/>
</dbReference>
<evidence type="ECO:0000313" key="2">
    <source>
        <dbReference type="Proteomes" id="UP000011761"/>
    </source>
</evidence>
<keyword evidence="2" id="KW-1185">Reference proteome</keyword>
<dbReference type="Proteomes" id="UP000011761">
    <property type="component" value="Unassembled WGS sequence"/>
</dbReference>
<accession>M2NAE3</accession>